<reference evidence="7" key="1">
    <citation type="journal article" date="2021" name="PeerJ">
        <title>Extensive microbial diversity within the chicken gut microbiome revealed by metagenomics and culture.</title>
        <authorList>
            <person name="Gilroy R."/>
            <person name="Ravi A."/>
            <person name="Getino M."/>
            <person name="Pursley I."/>
            <person name="Horton D.L."/>
            <person name="Alikhan N.F."/>
            <person name="Baker D."/>
            <person name="Gharbi K."/>
            <person name="Hall N."/>
            <person name="Watson M."/>
            <person name="Adriaenssens E.M."/>
            <person name="Foster-Nyarko E."/>
            <person name="Jarju S."/>
            <person name="Secka A."/>
            <person name="Antonio M."/>
            <person name="Oren A."/>
            <person name="Chaudhuri R.R."/>
            <person name="La Ragione R."/>
            <person name="Hildebrand F."/>
            <person name="Pallen M.J."/>
        </authorList>
    </citation>
    <scope>NUCLEOTIDE SEQUENCE</scope>
    <source>
        <strain evidence="7">CHK169-4300</strain>
    </source>
</reference>
<dbReference type="PANTHER" id="PTHR32060">
    <property type="entry name" value="TAIL-SPECIFIC PROTEASE"/>
    <property type="match status" value="1"/>
</dbReference>
<dbReference type="PANTHER" id="PTHR32060:SF30">
    <property type="entry name" value="CARBOXY-TERMINAL PROCESSING PROTEASE CTPA"/>
    <property type="match status" value="1"/>
</dbReference>
<dbReference type="InterPro" id="IPR005151">
    <property type="entry name" value="Tail-specific_protease"/>
</dbReference>
<dbReference type="InterPro" id="IPR001478">
    <property type="entry name" value="PDZ"/>
</dbReference>
<dbReference type="CDD" id="cd06782">
    <property type="entry name" value="cpPDZ_CPP-like"/>
    <property type="match status" value="1"/>
</dbReference>
<dbReference type="GO" id="GO:0006508">
    <property type="term" value="P:proteolysis"/>
    <property type="evidence" value="ECO:0007669"/>
    <property type="project" value="UniProtKB-KW"/>
</dbReference>
<name>A0A9D2G368_9LACT</name>
<dbReference type="InterPro" id="IPR002477">
    <property type="entry name" value="Peptidoglycan-bd-like"/>
</dbReference>
<dbReference type="SUPFAM" id="SSF52096">
    <property type="entry name" value="ClpP/crotonase"/>
    <property type="match status" value="1"/>
</dbReference>
<dbReference type="SMART" id="SM00245">
    <property type="entry name" value="TSPc"/>
    <property type="match status" value="1"/>
</dbReference>
<dbReference type="FunFam" id="2.30.42.10:FF:000063">
    <property type="entry name" value="Peptidase, S41 family"/>
    <property type="match status" value="1"/>
</dbReference>
<keyword evidence="3 5" id="KW-0378">Hydrolase</keyword>
<evidence type="ECO:0000256" key="4">
    <source>
        <dbReference type="ARBA" id="ARBA00022825"/>
    </source>
</evidence>
<accession>A0A9D2G368</accession>
<dbReference type="GO" id="GO:0007165">
    <property type="term" value="P:signal transduction"/>
    <property type="evidence" value="ECO:0007669"/>
    <property type="project" value="TreeGrafter"/>
</dbReference>
<dbReference type="GO" id="GO:0008236">
    <property type="term" value="F:serine-type peptidase activity"/>
    <property type="evidence" value="ECO:0007669"/>
    <property type="project" value="UniProtKB-KW"/>
</dbReference>
<dbReference type="Pfam" id="PF01471">
    <property type="entry name" value="PG_binding_1"/>
    <property type="match status" value="1"/>
</dbReference>
<evidence type="ECO:0000256" key="5">
    <source>
        <dbReference type="RuleBase" id="RU004404"/>
    </source>
</evidence>
<dbReference type="Gene3D" id="2.30.42.10">
    <property type="match status" value="1"/>
</dbReference>
<dbReference type="Gene3D" id="1.10.101.10">
    <property type="entry name" value="PGBD-like superfamily/PGBD"/>
    <property type="match status" value="1"/>
</dbReference>
<proteinExistence type="inferred from homology"/>
<protein>
    <submittedName>
        <fullName evidence="7">S41 family peptidase</fullName>
    </submittedName>
</protein>
<dbReference type="GO" id="GO:0030288">
    <property type="term" value="C:outer membrane-bounded periplasmic space"/>
    <property type="evidence" value="ECO:0007669"/>
    <property type="project" value="TreeGrafter"/>
</dbReference>
<organism evidence="7 8">
    <name type="scientific">Candidatus Atopostipes pullistercoris</name>
    <dbReference type="NCBI Taxonomy" id="2838467"/>
    <lineage>
        <taxon>Bacteria</taxon>
        <taxon>Bacillati</taxon>
        <taxon>Bacillota</taxon>
        <taxon>Bacilli</taxon>
        <taxon>Lactobacillales</taxon>
        <taxon>Carnobacteriaceae</taxon>
        <taxon>Atopostipes</taxon>
    </lineage>
</organism>
<dbReference type="CDD" id="cd07560">
    <property type="entry name" value="Peptidase_S41_CPP"/>
    <property type="match status" value="1"/>
</dbReference>
<reference evidence="7" key="2">
    <citation type="submission" date="2021-04" db="EMBL/GenBank/DDBJ databases">
        <authorList>
            <person name="Gilroy R."/>
        </authorList>
    </citation>
    <scope>NUCLEOTIDE SEQUENCE</scope>
    <source>
        <strain evidence="7">CHK169-4300</strain>
    </source>
</reference>
<evidence type="ECO:0000256" key="1">
    <source>
        <dbReference type="ARBA" id="ARBA00009179"/>
    </source>
</evidence>
<dbReference type="InterPro" id="IPR029045">
    <property type="entry name" value="ClpP/crotonase-like_dom_sf"/>
</dbReference>
<dbReference type="InterPro" id="IPR055210">
    <property type="entry name" value="CtpA/B_N"/>
</dbReference>
<dbReference type="Gene3D" id="3.90.226.10">
    <property type="entry name" value="2-enoyl-CoA Hydratase, Chain A, domain 1"/>
    <property type="match status" value="1"/>
</dbReference>
<dbReference type="PROSITE" id="PS50106">
    <property type="entry name" value="PDZ"/>
    <property type="match status" value="1"/>
</dbReference>
<dbReference type="Pfam" id="PF22694">
    <property type="entry name" value="CtpB_N-like"/>
    <property type="match status" value="1"/>
</dbReference>
<dbReference type="InterPro" id="IPR036034">
    <property type="entry name" value="PDZ_sf"/>
</dbReference>
<evidence type="ECO:0000259" key="6">
    <source>
        <dbReference type="PROSITE" id="PS50106"/>
    </source>
</evidence>
<sequence length="495" mass="54075">MSNQSKNNKGFNISKTTYILTLIFALLIGATGAYIGGNYFSNPANESDETLNELDSESDEYAQYLLDDSDELSSVNKMLAILQSSYYEELDSEVLIEGALEGMAKATGDPYTEYLNEQETTSFEEDVSGSFQGIGAEVMKDGEYVRIISPITNSPAEEAGLQPNDFIVEVDGESVADLTINEAVELIRGPEGSDVELLIQRGDNQFTLSVTRATIPVETVFHEIDEENPTVGYVNIVNFNMPTYEETLEAIQDLEEQGVSKIIFDVRGNPGGLLTTAIEISNIFVPNGEPITMTQSREDDEPVVLEASEEYGDYKYEGEAILLVDEGSASASEILAGAMRSVGIPIYGTTTFGKGTVQSVVDLGDLDELKFTSGKWLTAEGDWINEKGIEPDVVVERPEYAQLFVVSPSDTFKTGQASSEVSNLKSVLQALGYNVSDSNVFDDSTQEAIRSFQEDHDLNVDGTITNDTARALTDALRTKIDENDTQYQEAVKAIK</sequence>
<evidence type="ECO:0000256" key="2">
    <source>
        <dbReference type="ARBA" id="ARBA00022670"/>
    </source>
</evidence>
<dbReference type="InterPro" id="IPR036366">
    <property type="entry name" value="PGBDSf"/>
</dbReference>
<dbReference type="Proteomes" id="UP000824106">
    <property type="component" value="Unassembled WGS sequence"/>
</dbReference>
<dbReference type="SUPFAM" id="SSF47090">
    <property type="entry name" value="PGBD-like"/>
    <property type="match status" value="1"/>
</dbReference>
<comment type="similarity">
    <text evidence="1 5">Belongs to the peptidase S41A family.</text>
</comment>
<feature type="domain" description="PDZ" evidence="6">
    <location>
        <begin position="120"/>
        <end position="188"/>
    </location>
</feature>
<dbReference type="InterPro" id="IPR036365">
    <property type="entry name" value="PGBD-like_sf"/>
</dbReference>
<gene>
    <name evidence="7" type="ORF">H9808_06815</name>
</gene>
<dbReference type="AlphaFoldDB" id="A0A9D2G368"/>
<comment type="caution">
    <text evidence="7">The sequence shown here is derived from an EMBL/GenBank/DDBJ whole genome shotgun (WGS) entry which is preliminary data.</text>
</comment>
<dbReference type="SMART" id="SM00228">
    <property type="entry name" value="PDZ"/>
    <property type="match status" value="1"/>
</dbReference>
<dbReference type="Pfam" id="PF03572">
    <property type="entry name" value="Peptidase_S41"/>
    <property type="match status" value="1"/>
</dbReference>
<keyword evidence="4 5" id="KW-0720">Serine protease</keyword>
<dbReference type="InterPro" id="IPR041489">
    <property type="entry name" value="PDZ_6"/>
</dbReference>
<evidence type="ECO:0000256" key="3">
    <source>
        <dbReference type="ARBA" id="ARBA00022801"/>
    </source>
</evidence>
<dbReference type="InterPro" id="IPR004447">
    <property type="entry name" value="Peptidase_S41A"/>
</dbReference>
<dbReference type="SUPFAM" id="SSF50156">
    <property type="entry name" value="PDZ domain-like"/>
    <property type="match status" value="1"/>
</dbReference>
<dbReference type="Pfam" id="PF17820">
    <property type="entry name" value="PDZ_6"/>
    <property type="match status" value="1"/>
</dbReference>
<evidence type="ECO:0000313" key="7">
    <source>
        <dbReference type="EMBL" id="HIZ71456.1"/>
    </source>
</evidence>
<dbReference type="GO" id="GO:0004175">
    <property type="term" value="F:endopeptidase activity"/>
    <property type="evidence" value="ECO:0007669"/>
    <property type="project" value="TreeGrafter"/>
</dbReference>
<keyword evidence="2 5" id="KW-0645">Protease</keyword>
<dbReference type="Gene3D" id="3.30.750.44">
    <property type="match status" value="1"/>
</dbReference>
<dbReference type="EMBL" id="DXAZ01000110">
    <property type="protein sequence ID" value="HIZ71456.1"/>
    <property type="molecule type" value="Genomic_DNA"/>
</dbReference>
<evidence type="ECO:0000313" key="8">
    <source>
        <dbReference type="Proteomes" id="UP000824106"/>
    </source>
</evidence>
<dbReference type="NCBIfam" id="TIGR00225">
    <property type="entry name" value="prc"/>
    <property type="match status" value="1"/>
</dbReference>